<keyword evidence="2" id="KW-1185">Reference proteome</keyword>
<evidence type="ECO:0000313" key="1">
    <source>
        <dbReference type="EMBL" id="WOJ92912.1"/>
    </source>
</evidence>
<organism evidence="1 2">
    <name type="scientific">Congregibacter variabilis</name>
    <dbReference type="NCBI Taxonomy" id="3081200"/>
    <lineage>
        <taxon>Bacteria</taxon>
        <taxon>Pseudomonadati</taxon>
        <taxon>Pseudomonadota</taxon>
        <taxon>Gammaproteobacteria</taxon>
        <taxon>Cellvibrionales</taxon>
        <taxon>Halieaceae</taxon>
        <taxon>Congregibacter</taxon>
    </lineage>
</organism>
<gene>
    <name evidence="1" type="ORF">R0135_14110</name>
</gene>
<dbReference type="RefSeq" id="WP_407347570.1">
    <property type="nucleotide sequence ID" value="NZ_CP136864.1"/>
</dbReference>
<sequence length="238" mass="26541">MDLNVYDLYGNNAAIACPSCNEPYIVTTWNEEKKGARPCPHCGERPGIRFADVQSVYKTATSGEPTLERVTRLYFSRHWVGTNRWCLFTAADGTIYKYDHDAVLEQLAAAGGNLKNTKSWIGRGIYHFPQLSISQRAILEPYIIGKESIDIRVEVGSILRFLNQKKTRCTYGAIADALGVNVMKVAGLLGRRRPEASWVVNKTTLRPTGYEPDEEHSSLYDSDTVITSGAELMAAMEQ</sequence>
<proteinExistence type="predicted"/>
<accession>A0ABZ0I1H7</accession>
<reference evidence="1 2" key="1">
    <citation type="submission" date="2023-10" db="EMBL/GenBank/DDBJ databases">
        <title>Two novel species belonging to the OM43/NOR5 clade.</title>
        <authorList>
            <person name="Park M."/>
        </authorList>
    </citation>
    <scope>NUCLEOTIDE SEQUENCE [LARGE SCALE GENOMIC DNA]</scope>
    <source>
        <strain evidence="1 2">IMCC43200</strain>
    </source>
</reference>
<name>A0ABZ0I1H7_9GAMM</name>
<dbReference type="EMBL" id="CP136864">
    <property type="protein sequence ID" value="WOJ92912.1"/>
    <property type="molecule type" value="Genomic_DNA"/>
</dbReference>
<protein>
    <submittedName>
        <fullName evidence="1">Uncharacterized protein</fullName>
    </submittedName>
</protein>
<dbReference type="Proteomes" id="UP001626537">
    <property type="component" value="Chromosome"/>
</dbReference>
<evidence type="ECO:0000313" key="2">
    <source>
        <dbReference type="Proteomes" id="UP001626537"/>
    </source>
</evidence>